<evidence type="ECO:0000313" key="3">
    <source>
        <dbReference type="EMBL" id="AEE53914.1"/>
    </source>
</evidence>
<gene>
    <name evidence="3" type="ordered locus">Halhy_6092</name>
</gene>
<dbReference type="Gene3D" id="3.40.50.300">
    <property type="entry name" value="P-loop containing nucleotide triphosphate hydrolases"/>
    <property type="match status" value="1"/>
</dbReference>
<protein>
    <submittedName>
        <fullName evidence="3">Uncharacterized protein</fullName>
    </submittedName>
</protein>
<dbReference type="PANTHER" id="PTHR43581">
    <property type="entry name" value="ATP/GTP PHOSPHATASE"/>
    <property type="match status" value="1"/>
</dbReference>
<dbReference type="Pfam" id="PF13175">
    <property type="entry name" value="AAA_15"/>
    <property type="match status" value="1"/>
</dbReference>
<feature type="domain" description="Endonuclease GajA/Old nuclease/RecF-like AAA" evidence="1">
    <location>
        <begin position="17"/>
        <end position="79"/>
    </location>
</feature>
<sequence length="448" mass="51235">MEQVFSVEARQYRFLVDRIKLASFRGFQNEVEIHFEPDLTVFIAQNGGGKTTVLDALYEHLQLLEKNTFQPGKYTSILTGKDVNVNTDTFSELNADFILDFMDYELLEEPVSIEENDEDQGGALLEYRGIPIHTSFYLNKVAGIDGISIIDSEQSLSQIRAFNNLKRELCNFPVFKYYQPGERSGKNAKQDFKSITDWIERCQKMAYQAKEDSKFESRLKWLNEAISTILKDEEYEYSDFKVKYTERGDILELTKQQRFSPDKYTFSIDQLSSGERALIGIVADLAIELIEKNPNFSKNPIKEGFGVVLIDEVDVHLHPEWQLTVAQKLCAIFPNVQFVVTSHSPLVLSSLTTRQVRQITDYQIFGVDNVYGRDASYIIKVIMEVANGSLADEVKKIGDEIVQDRLSEAEQKLKALITDINSKGEDGENHPDVLRLSNLMTRKKILSR</sequence>
<dbReference type="EMBL" id="CP002691">
    <property type="protein sequence ID" value="AEE53914.1"/>
    <property type="molecule type" value="Genomic_DNA"/>
</dbReference>
<evidence type="ECO:0000313" key="4">
    <source>
        <dbReference type="Proteomes" id="UP000008461"/>
    </source>
</evidence>
<dbReference type="STRING" id="760192.Halhy_6092"/>
<proteinExistence type="predicted"/>
<dbReference type="Proteomes" id="UP000008461">
    <property type="component" value="Chromosome"/>
</dbReference>
<evidence type="ECO:0000259" key="1">
    <source>
        <dbReference type="Pfam" id="PF13175"/>
    </source>
</evidence>
<organism evidence="3 4">
    <name type="scientific">Haliscomenobacter hydrossis (strain ATCC 27775 / DSM 1100 / LMG 10767 / O)</name>
    <dbReference type="NCBI Taxonomy" id="760192"/>
    <lineage>
        <taxon>Bacteria</taxon>
        <taxon>Pseudomonadati</taxon>
        <taxon>Bacteroidota</taxon>
        <taxon>Saprospiria</taxon>
        <taxon>Saprospirales</taxon>
        <taxon>Haliscomenobacteraceae</taxon>
        <taxon>Haliscomenobacter</taxon>
    </lineage>
</organism>
<dbReference type="Pfam" id="PF13304">
    <property type="entry name" value="AAA_21"/>
    <property type="match status" value="1"/>
</dbReference>
<dbReference type="InterPro" id="IPR003959">
    <property type="entry name" value="ATPase_AAA_core"/>
</dbReference>
<dbReference type="eggNOG" id="COG3950">
    <property type="taxonomic scope" value="Bacteria"/>
</dbReference>
<dbReference type="OrthoDB" id="9805802at2"/>
<dbReference type="KEGG" id="hhy:Halhy_6092"/>
<dbReference type="HOGENOM" id="CLU_033429_1_1_10"/>
<dbReference type="RefSeq" id="WP_013768436.1">
    <property type="nucleotide sequence ID" value="NC_015510.1"/>
</dbReference>
<dbReference type="AlphaFoldDB" id="F4L2J6"/>
<dbReference type="PANTHER" id="PTHR43581:SF2">
    <property type="entry name" value="EXCINUCLEASE ATPASE SUBUNIT"/>
    <property type="match status" value="1"/>
</dbReference>
<keyword evidence="4" id="KW-1185">Reference proteome</keyword>
<dbReference type="SUPFAM" id="SSF52540">
    <property type="entry name" value="P-loop containing nucleoside triphosphate hydrolases"/>
    <property type="match status" value="1"/>
</dbReference>
<feature type="domain" description="ATPase AAA-type core" evidence="2">
    <location>
        <begin position="214"/>
        <end position="349"/>
    </location>
</feature>
<accession>F4L2J6</accession>
<reference evidence="3 4" key="1">
    <citation type="journal article" date="2011" name="Stand. Genomic Sci.">
        <title>Complete genome sequence of Haliscomenobacter hydrossis type strain (O).</title>
        <authorList>
            <consortium name="US DOE Joint Genome Institute (JGI-PGF)"/>
            <person name="Daligault H."/>
            <person name="Lapidus A."/>
            <person name="Zeytun A."/>
            <person name="Nolan M."/>
            <person name="Lucas S."/>
            <person name="Del Rio T.G."/>
            <person name="Tice H."/>
            <person name="Cheng J.F."/>
            <person name="Tapia R."/>
            <person name="Han C."/>
            <person name="Goodwin L."/>
            <person name="Pitluck S."/>
            <person name="Liolios K."/>
            <person name="Pagani I."/>
            <person name="Ivanova N."/>
            <person name="Huntemann M."/>
            <person name="Mavromatis K."/>
            <person name="Mikhailova N."/>
            <person name="Pati A."/>
            <person name="Chen A."/>
            <person name="Palaniappan K."/>
            <person name="Land M."/>
            <person name="Hauser L."/>
            <person name="Brambilla E.M."/>
            <person name="Rohde M."/>
            <person name="Verbarg S."/>
            <person name="Goker M."/>
            <person name="Bristow J."/>
            <person name="Eisen J.A."/>
            <person name="Markowitz V."/>
            <person name="Hugenholtz P."/>
            <person name="Kyrpides N.C."/>
            <person name="Klenk H.P."/>
            <person name="Woyke T."/>
        </authorList>
    </citation>
    <scope>NUCLEOTIDE SEQUENCE [LARGE SCALE GENOMIC DNA]</scope>
    <source>
        <strain evidence="4">ATCC 27775 / DSM 1100 / LMG 10767 / O</strain>
    </source>
</reference>
<dbReference type="InterPro" id="IPR041685">
    <property type="entry name" value="AAA_GajA/Old/RecF-like"/>
</dbReference>
<name>F4L2J6_HALH1</name>
<dbReference type="InterPro" id="IPR027417">
    <property type="entry name" value="P-loop_NTPase"/>
</dbReference>
<dbReference type="InterPro" id="IPR051396">
    <property type="entry name" value="Bact_Antivir_Def_Nuclease"/>
</dbReference>
<reference key="2">
    <citation type="submission" date="2011-04" db="EMBL/GenBank/DDBJ databases">
        <title>Complete sequence of chromosome of Haliscomenobacter hydrossis DSM 1100.</title>
        <authorList>
            <consortium name="US DOE Joint Genome Institute (JGI-PGF)"/>
            <person name="Lucas S."/>
            <person name="Han J."/>
            <person name="Lapidus A."/>
            <person name="Bruce D."/>
            <person name="Goodwin L."/>
            <person name="Pitluck S."/>
            <person name="Peters L."/>
            <person name="Kyrpides N."/>
            <person name="Mavromatis K."/>
            <person name="Ivanova N."/>
            <person name="Ovchinnikova G."/>
            <person name="Pagani I."/>
            <person name="Daligault H."/>
            <person name="Detter J.C."/>
            <person name="Han C."/>
            <person name="Land M."/>
            <person name="Hauser L."/>
            <person name="Markowitz V."/>
            <person name="Cheng J.-F."/>
            <person name="Hugenholtz P."/>
            <person name="Woyke T."/>
            <person name="Wu D."/>
            <person name="Verbarg S."/>
            <person name="Frueling A."/>
            <person name="Brambilla E."/>
            <person name="Klenk H.-P."/>
            <person name="Eisen J.A."/>
        </authorList>
    </citation>
    <scope>NUCLEOTIDE SEQUENCE</scope>
    <source>
        <strain>DSM 1100</strain>
    </source>
</reference>
<evidence type="ECO:0000259" key="2">
    <source>
        <dbReference type="Pfam" id="PF13304"/>
    </source>
</evidence>